<dbReference type="Proteomes" id="UP000295733">
    <property type="component" value="Unassembled WGS sequence"/>
</dbReference>
<feature type="domain" description="Hedgehog/Intein (Hint)" evidence="1">
    <location>
        <begin position="159"/>
        <end position="305"/>
    </location>
</feature>
<accession>A0A4V2SL76</accession>
<organism evidence="2 3">
    <name type="scientific">Rhodovulum adriaticum</name>
    <name type="common">Rhodopseudomonas adriatica</name>
    <dbReference type="NCBI Taxonomy" id="35804"/>
    <lineage>
        <taxon>Bacteria</taxon>
        <taxon>Pseudomonadati</taxon>
        <taxon>Pseudomonadota</taxon>
        <taxon>Alphaproteobacteria</taxon>
        <taxon>Rhodobacterales</taxon>
        <taxon>Paracoccaceae</taxon>
        <taxon>Rhodovulum</taxon>
    </lineage>
</organism>
<dbReference type="SUPFAM" id="SSF51294">
    <property type="entry name" value="Hedgehog/intein (Hint) domain"/>
    <property type="match status" value="1"/>
</dbReference>
<proteinExistence type="predicted"/>
<dbReference type="AlphaFoldDB" id="A0A4V2SL76"/>
<gene>
    <name evidence="2" type="ORF">EV656_107106</name>
</gene>
<evidence type="ECO:0000313" key="2">
    <source>
        <dbReference type="EMBL" id="TCP22296.1"/>
    </source>
</evidence>
<evidence type="ECO:0000313" key="3">
    <source>
        <dbReference type="Proteomes" id="UP000295733"/>
    </source>
</evidence>
<protein>
    <submittedName>
        <fullName evidence="2">Hint domain-containing protein</fullName>
    </submittedName>
</protein>
<dbReference type="RefSeq" id="WP_132603652.1">
    <property type="nucleotide sequence ID" value="NZ_NRRP01000007.1"/>
</dbReference>
<dbReference type="Gene3D" id="2.170.16.10">
    <property type="entry name" value="Hedgehog/Intein (Hint) domain"/>
    <property type="match status" value="1"/>
</dbReference>
<comment type="caution">
    <text evidence="2">The sequence shown here is derived from an EMBL/GenBank/DDBJ whole genome shotgun (WGS) entry which is preliminary data.</text>
</comment>
<sequence>MRTGFRGTFVISWAQTELDGVRGAAPETLAVGASWRWQGEAVRVDGPRGVMVLDGAKGDGDIRRRAAQSVHRLVGAALGTPGGPMAPGDPTEQALDRGFVVTDGLNSYTVTEIDTPNGRPPLLMFVDSLPPPNSEMWVVRRLAETTRTHRTGDMERGVICFVQGTRITTPAGPVPVECLRPGDRVDTMDDGVQEILWVGKRRMSGARLYAMPHLRPVRIREGALGTGRPEGDLLVSPQHRVLLRGPQADLLFNSSEVLVAAGDLRNDRSITYDYSLREVTYVHLMLERHQVLFANGVETESFHPANTELDSIQEAQRGSLLELFPQIADDPFSYGAPARRSLTGSEAAILVHETGLAH</sequence>
<dbReference type="OrthoDB" id="6305173at2"/>
<keyword evidence="3" id="KW-1185">Reference proteome</keyword>
<evidence type="ECO:0000259" key="1">
    <source>
        <dbReference type="Pfam" id="PF13403"/>
    </source>
</evidence>
<dbReference type="InterPro" id="IPR036844">
    <property type="entry name" value="Hint_dom_sf"/>
</dbReference>
<reference evidence="2 3" key="1">
    <citation type="submission" date="2019-03" db="EMBL/GenBank/DDBJ databases">
        <title>Genomic Encyclopedia of Type Strains, Phase IV (KMG-IV): sequencing the most valuable type-strain genomes for metagenomic binning, comparative biology and taxonomic classification.</title>
        <authorList>
            <person name="Goeker M."/>
        </authorList>
    </citation>
    <scope>NUCLEOTIDE SEQUENCE [LARGE SCALE GENOMIC DNA]</scope>
    <source>
        <strain evidence="2 3">DSM 2781</strain>
    </source>
</reference>
<dbReference type="Pfam" id="PF13403">
    <property type="entry name" value="Hint_2"/>
    <property type="match status" value="1"/>
</dbReference>
<dbReference type="InterPro" id="IPR028992">
    <property type="entry name" value="Hedgehog/Intein_dom"/>
</dbReference>
<dbReference type="EMBL" id="SLXL01000007">
    <property type="protein sequence ID" value="TCP22296.1"/>
    <property type="molecule type" value="Genomic_DNA"/>
</dbReference>
<name>A0A4V2SL76_RHOAD</name>